<gene>
    <name evidence="2" type="ORF">Tci_014218</name>
</gene>
<dbReference type="EMBL" id="BKCJ010001544">
    <property type="protein sequence ID" value="GEU42240.1"/>
    <property type="molecule type" value="Genomic_DNA"/>
</dbReference>
<evidence type="ECO:0000256" key="1">
    <source>
        <dbReference type="SAM" id="MobiDB-lite"/>
    </source>
</evidence>
<reference evidence="2" key="1">
    <citation type="journal article" date="2019" name="Sci. Rep.">
        <title>Draft genome of Tanacetum cinerariifolium, the natural source of mosquito coil.</title>
        <authorList>
            <person name="Yamashiro T."/>
            <person name="Shiraishi A."/>
            <person name="Satake H."/>
            <person name="Nakayama K."/>
        </authorList>
    </citation>
    <scope>NUCLEOTIDE SEQUENCE</scope>
</reference>
<dbReference type="AlphaFoldDB" id="A0A6L2K042"/>
<feature type="compositionally biased region" description="Polar residues" evidence="1">
    <location>
        <begin position="104"/>
        <end position="115"/>
    </location>
</feature>
<feature type="compositionally biased region" description="Polar residues" evidence="1">
    <location>
        <begin position="122"/>
        <end position="142"/>
    </location>
</feature>
<comment type="caution">
    <text evidence="2">The sequence shown here is derived from an EMBL/GenBank/DDBJ whole genome shotgun (WGS) entry which is preliminary data.</text>
</comment>
<feature type="compositionally biased region" description="Basic and acidic residues" evidence="1">
    <location>
        <begin position="81"/>
        <end position="100"/>
    </location>
</feature>
<name>A0A6L2K042_TANCI</name>
<sequence length="439" mass="48930">MVAILEKTEHNTDFHQIMDFLEASHIRYALTIRPTVYVSHIRQFWPTARVETTDGETKIIAQVNGRTVELFASMLVLQGEGSEHPSEPHHTPSDQDEPIHHKPITQSPQHAQITSHKPIPQSHEQTTSQEPPIQSQSHSIITTPRRITRGSIRISQSKVPSPGADETAFPTGEVRYGEAFPTDTSLDAGQDRENIAKTSAMPHEALPRVTSLGVGMGIATARTSISPAVATASGSFSTAVIFTTASVVTPTTRVTRSSRGVVIGSSSPISVNIASISKKDKGKGKMTEPKQPSKEKVLEQLKLDRSNEMVVKYLSEYEQAKVGLSHDEKVELINELLMYQRHLAQIKKYQAQQNKSAKKTEKRNFYMSILRSNAGWKAKDFKGITFEQIEEKFIPVWEKILSIPTADVYIAKKFATVEDFVLLHDDKIYSESKTRACYI</sequence>
<proteinExistence type="predicted"/>
<evidence type="ECO:0008006" key="3">
    <source>
        <dbReference type="Google" id="ProtNLM"/>
    </source>
</evidence>
<protein>
    <recommendedName>
        <fullName evidence="3">Xylulose kinase-1</fullName>
    </recommendedName>
</protein>
<feature type="region of interest" description="Disordered" evidence="1">
    <location>
        <begin position="79"/>
        <end position="169"/>
    </location>
</feature>
<accession>A0A6L2K042</accession>
<evidence type="ECO:0000313" key="2">
    <source>
        <dbReference type="EMBL" id="GEU42240.1"/>
    </source>
</evidence>
<organism evidence="2">
    <name type="scientific">Tanacetum cinerariifolium</name>
    <name type="common">Dalmatian daisy</name>
    <name type="synonym">Chrysanthemum cinerariifolium</name>
    <dbReference type="NCBI Taxonomy" id="118510"/>
    <lineage>
        <taxon>Eukaryota</taxon>
        <taxon>Viridiplantae</taxon>
        <taxon>Streptophyta</taxon>
        <taxon>Embryophyta</taxon>
        <taxon>Tracheophyta</taxon>
        <taxon>Spermatophyta</taxon>
        <taxon>Magnoliopsida</taxon>
        <taxon>eudicotyledons</taxon>
        <taxon>Gunneridae</taxon>
        <taxon>Pentapetalae</taxon>
        <taxon>asterids</taxon>
        <taxon>campanulids</taxon>
        <taxon>Asterales</taxon>
        <taxon>Asteraceae</taxon>
        <taxon>Asteroideae</taxon>
        <taxon>Anthemideae</taxon>
        <taxon>Anthemidinae</taxon>
        <taxon>Tanacetum</taxon>
    </lineage>
</organism>